<dbReference type="EMBL" id="CP140154">
    <property type="protein sequence ID" value="WQG92386.1"/>
    <property type="molecule type" value="Genomic_DNA"/>
</dbReference>
<evidence type="ECO:0000313" key="5">
    <source>
        <dbReference type="EMBL" id="SFW64534.1"/>
    </source>
</evidence>
<evidence type="ECO:0000256" key="1">
    <source>
        <dbReference type="ARBA" id="ARBA00023015"/>
    </source>
</evidence>
<dbReference type="EMBL" id="FPIZ01000009">
    <property type="protein sequence ID" value="SFW64534.1"/>
    <property type="molecule type" value="Genomic_DNA"/>
</dbReference>
<evidence type="ECO:0000313" key="7">
    <source>
        <dbReference type="Proteomes" id="UP000183788"/>
    </source>
</evidence>
<dbReference type="GO" id="GO:0003700">
    <property type="term" value="F:DNA-binding transcription factor activity"/>
    <property type="evidence" value="ECO:0007669"/>
    <property type="project" value="InterPro"/>
</dbReference>
<reference evidence="6 8" key="2">
    <citation type="submission" date="2023-11" db="EMBL/GenBank/DDBJ databases">
        <title>MicrobeMod: A computational toolkit for identifying prokaryotic methylation and restriction-modification with nanopore sequencing.</title>
        <authorList>
            <person name="Crits-Christoph A."/>
            <person name="Kang S.C."/>
            <person name="Lee H."/>
            <person name="Ostrov N."/>
        </authorList>
    </citation>
    <scope>NUCLEOTIDE SEQUENCE [LARGE SCALE GENOMIC DNA]</scope>
    <source>
        <strain evidence="6 8">ATCC 23090</strain>
    </source>
</reference>
<keyword evidence="2" id="KW-0238">DNA-binding</keyword>
<sequence>MAQSNYELLRFEQIGGAFRVAATGENNCTLSSYNRRDFYKISLILSGGGELFYANRNIRFDQPALIFTNPMVPYSWADNPEAEVSGYFCVFTESFLLEGGRMESLKDSGLFKPGGDPLYLLNPVQTAYLKGIFLRMREEIDSEYIYKHELIRNQVQLIIHEAIKMEPAVAYAAPKNAASRITQLFLTLLEKQFPVDPPQFTLQFKKAGEYADQLAVHVNHLNAAVQEITGKSTTTHINERILAEAKSLLRHTDMPVADIAFSLGFEYASYFNSFFRKHAGITPLAARKEVKL</sequence>
<dbReference type="Proteomes" id="UP000183788">
    <property type="component" value="Unassembled WGS sequence"/>
</dbReference>
<gene>
    <name evidence="5" type="ORF">SAMN05661012_03182</name>
    <name evidence="6" type="ORF">SR876_12795</name>
</gene>
<dbReference type="GO" id="GO:0043565">
    <property type="term" value="F:sequence-specific DNA binding"/>
    <property type="evidence" value="ECO:0007669"/>
    <property type="project" value="InterPro"/>
</dbReference>
<evidence type="ECO:0000256" key="3">
    <source>
        <dbReference type="ARBA" id="ARBA00023163"/>
    </source>
</evidence>
<reference evidence="5 7" key="1">
    <citation type="submission" date="2016-11" db="EMBL/GenBank/DDBJ databases">
        <authorList>
            <person name="Jaros S."/>
            <person name="Januszkiewicz K."/>
            <person name="Wedrychowicz H."/>
        </authorList>
    </citation>
    <scope>NUCLEOTIDE SEQUENCE [LARGE SCALE GENOMIC DNA]</scope>
    <source>
        <strain evidence="5 7">DSM 784</strain>
    </source>
</reference>
<dbReference type="InterPro" id="IPR009057">
    <property type="entry name" value="Homeodomain-like_sf"/>
</dbReference>
<keyword evidence="1" id="KW-0805">Transcription regulation</keyword>
<dbReference type="InterPro" id="IPR018060">
    <property type="entry name" value="HTH_AraC"/>
</dbReference>
<dbReference type="RefSeq" id="WP_083571558.1">
    <property type="nucleotide sequence ID" value="NZ_CBHWAX010000096.1"/>
</dbReference>
<dbReference type="AlphaFoldDB" id="A0A1K1QYX8"/>
<keyword evidence="8" id="KW-1185">Reference proteome</keyword>
<evidence type="ECO:0000259" key="4">
    <source>
        <dbReference type="PROSITE" id="PS01124"/>
    </source>
</evidence>
<dbReference type="Pfam" id="PF12833">
    <property type="entry name" value="HTH_18"/>
    <property type="match status" value="1"/>
</dbReference>
<dbReference type="OrthoDB" id="629929at2"/>
<name>A0A1K1QYX8_9BACT</name>
<dbReference type="STRING" id="1004.SAMN05661012_03182"/>
<dbReference type="PANTHER" id="PTHR43280">
    <property type="entry name" value="ARAC-FAMILY TRANSCRIPTIONAL REGULATOR"/>
    <property type="match status" value="1"/>
</dbReference>
<feature type="domain" description="HTH araC/xylS-type" evidence="4">
    <location>
        <begin position="179"/>
        <end position="289"/>
    </location>
</feature>
<dbReference type="SUPFAM" id="SSF51215">
    <property type="entry name" value="Regulatory protein AraC"/>
    <property type="match status" value="1"/>
</dbReference>
<dbReference type="SMART" id="SM00342">
    <property type="entry name" value="HTH_ARAC"/>
    <property type="match status" value="1"/>
</dbReference>
<dbReference type="InterPro" id="IPR037923">
    <property type="entry name" value="HTH-like"/>
</dbReference>
<dbReference type="Proteomes" id="UP001326715">
    <property type="component" value="Chromosome"/>
</dbReference>
<dbReference type="PROSITE" id="PS01124">
    <property type="entry name" value="HTH_ARAC_FAMILY_2"/>
    <property type="match status" value="1"/>
</dbReference>
<dbReference type="Gene3D" id="1.10.10.60">
    <property type="entry name" value="Homeodomain-like"/>
    <property type="match status" value="1"/>
</dbReference>
<dbReference type="SUPFAM" id="SSF46689">
    <property type="entry name" value="Homeodomain-like"/>
    <property type="match status" value="1"/>
</dbReference>
<evidence type="ECO:0000256" key="2">
    <source>
        <dbReference type="ARBA" id="ARBA00023125"/>
    </source>
</evidence>
<protein>
    <submittedName>
        <fullName evidence="5">Helix-turn-helix domain-containing protein</fullName>
    </submittedName>
</protein>
<dbReference type="PANTHER" id="PTHR43280:SF32">
    <property type="entry name" value="TRANSCRIPTIONAL REGULATORY PROTEIN"/>
    <property type="match status" value="1"/>
</dbReference>
<keyword evidence="3" id="KW-0804">Transcription</keyword>
<proteinExistence type="predicted"/>
<evidence type="ECO:0000313" key="8">
    <source>
        <dbReference type="Proteomes" id="UP001326715"/>
    </source>
</evidence>
<evidence type="ECO:0000313" key="6">
    <source>
        <dbReference type="EMBL" id="WQG92386.1"/>
    </source>
</evidence>
<accession>A0A1K1QYX8</accession>
<organism evidence="5 7">
    <name type="scientific">Chitinophaga sancti</name>
    <dbReference type="NCBI Taxonomy" id="1004"/>
    <lineage>
        <taxon>Bacteria</taxon>
        <taxon>Pseudomonadati</taxon>
        <taxon>Bacteroidota</taxon>
        <taxon>Chitinophagia</taxon>
        <taxon>Chitinophagales</taxon>
        <taxon>Chitinophagaceae</taxon>
        <taxon>Chitinophaga</taxon>
    </lineage>
</organism>